<dbReference type="GO" id="GO:0006895">
    <property type="term" value="P:Golgi to endosome transport"/>
    <property type="evidence" value="ECO:0007669"/>
    <property type="project" value="TreeGrafter"/>
</dbReference>
<feature type="compositionally biased region" description="Basic and acidic residues" evidence="9">
    <location>
        <begin position="206"/>
        <end position="223"/>
    </location>
</feature>
<dbReference type="AlphaFoldDB" id="A0A8K0WSU8"/>
<evidence type="ECO:0000256" key="10">
    <source>
        <dbReference type="SAM" id="Phobius"/>
    </source>
</evidence>
<comment type="subcellular location">
    <subcellularLocation>
        <location evidence="1">Golgi apparatus membrane</location>
        <topology evidence="1">Multi-pass membrane protein</topology>
    </subcellularLocation>
</comment>
<evidence type="ECO:0000256" key="6">
    <source>
        <dbReference type="ARBA" id="ARBA00022989"/>
    </source>
</evidence>
<evidence type="ECO:0000256" key="7">
    <source>
        <dbReference type="ARBA" id="ARBA00023034"/>
    </source>
</evidence>
<dbReference type="Proteomes" id="UP000813444">
    <property type="component" value="Unassembled WGS sequence"/>
</dbReference>
<feature type="transmembrane region" description="Helical" evidence="10">
    <location>
        <begin position="100"/>
        <end position="119"/>
    </location>
</feature>
<keyword evidence="6 10" id="KW-1133">Transmembrane helix</keyword>
<comment type="caution">
    <text evidence="11">The sequence shown here is derived from an EMBL/GenBank/DDBJ whole genome shotgun (WGS) entry which is preliminary data.</text>
</comment>
<evidence type="ECO:0000256" key="9">
    <source>
        <dbReference type="SAM" id="MobiDB-lite"/>
    </source>
</evidence>
<keyword evidence="12" id="KW-1185">Reference proteome</keyword>
<dbReference type="OrthoDB" id="542931at2759"/>
<comment type="similarity">
    <text evidence="2">Belongs to the SYS1 family.</text>
</comment>
<keyword evidence="8 10" id="KW-0472">Membrane</keyword>
<evidence type="ECO:0000256" key="3">
    <source>
        <dbReference type="ARBA" id="ARBA00022448"/>
    </source>
</evidence>
<proteinExistence type="inferred from homology"/>
<feature type="transmembrane region" description="Helical" evidence="10">
    <location>
        <begin position="125"/>
        <end position="145"/>
    </location>
</feature>
<dbReference type="GO" id="GO:0005829">
    <property type="term" value="C:cytosol"/>
    <property type="evidence" value="ECO:0007669"/>
    <property type="project" value="GOC"/>
</dbReference>
<keyword evidence="5" id="KW-0653">Protein transport</keyword>
<dbReference type="PANTHER" id="PTHR12952">
    <property type="entry name" value="SYS1"/>
    <property type="match status" value="1"/>
</dbReference>
<keyword evidence="3" id="KW-0813">Transport</keyword>
<evidence type="ECO:0000256" key="2">
    <source>
        <dbReference type="ARBA" id="ARBA00008160"/>
    </source>
</evidence>
<dbReference type="Pfam" id="PF09801">
    <property type="entry name" value="SYS1"/>
    <property type="match status" value="1"/>
</dbReference>
<keyword evidence="7" id="KW-0333">Golgi apparatus</keyword>
<dbReference type="EMBL" id="JAGPNK010000004">
    <property type="protein sequence ID" value="KAH7322756.1"/>
    <property type="molecule type" value="Genomic_DNA"/>
</dbReference>
<evidence type="ECO:0000256" key="5">
    <source>
        <dbReference type="ARBA" id="ARBA00022927"/>
    </source>
</evidence>
<dbReference type="GO" id="GO:0034067">
    <property type="term" value="P:protein localization to Golgi apparatus"/>
    <property type="evidence" value="ECO:0007669"/>
    <property type="project" value="TreeGrafter"/>
</dbReference>
<organism evidence="11 12">
    <name type="scientific">Stachybotrys elegans</name>
    <dbReference type="NCBI Taxonomy" id="80388"/>
    <lineage>
        <taxon>Eukaryota</taxon>
        <taxon>Fungi</taxon>
        <taxon>Dikarya</taxon>
        <taxon>Ascomycota</taxon>
        <taxon>Pezizomycotina</taxon>
        <taxon>Sordariomycetes</taxon>
        <taxon>Hypocreomycetidae</taxon>
        <taxon>Hypocreales</taxon>
        <taxon>Stachybotryaceae</taxon>
        <taxon>Stachybotrys</taxon>
    </lineage>
</organism>
<feature type="transmembrane region" description="Helical" evidence="10">
    <location>
        <begin position="30"/>
        <end position="51"/>
    </location>
</feature>
<gene>
    <name evidence="11" type="ORF">B0I35DRAFT_187067</name>
</gene>
<evidence type="ECO:0000256" key="4">
    <source>
        <dbReference type="ARBA" id="ARBA00022692"/>
    </source>
</evidence>
<dbReference type="InterPro" id="IPR019185">
    <property type="entry name" value="Integral_membrane_SYS1-rel"/>
</dbReference>
<dbReference type="PANTHER" id="PTHR12952:SF0">
    <property type="entry name" value="PROTEIN SYS1 HOMOLOG"/>
    <property type="match status" value="1"/>
</dbReference>
<accession>A0A8K0WSU8</accession>
<protein>
    <submittedName>
        <fullName evidence="11">Integral membrane protein</fullName>
    </submittedName>
</protein>
<evidence type="ECO:0000256" key="1">
    <source>
        <dbReference type="ARBA" id="ARBA00004653"/>
    </source>
</evidence>
<evidence type="ECO:0000313" key="11">
    <source>
        <dbReference type="EMBL" id="KAH7322756.1"/>
    </source>
</evidence>
<feature type="transmembrane region" description="Helical" evidence="10">
    <location>
        <begin position="71"/>
        <end position="93"/>
    </location>
</feature>
<dbReference type="GO" id="GO:0000139">
    <property type="term" value="C:Golgi membrane"/>
    <property type="evidence" value="ECO:0007669"/>
    <property type="project" value="UniProtKB-SubCell"/>
</dbReference>
<sequence length="223" mass="23839">MARRRRPPRAGALGEVPPARIAAQIAVLQLLYYAVALVLMLFTTLIAGSSFSIDLVLGWDCVRGDTTNGWLIALVWVLTGGFGMALAIVALIARSKLVPDFALTIHFLHLVVTSLYTHMFPRNAMWWLTMLVSASIAVSLGIWGCQYRELQPVFFGGGRILGAGSGTGGAAGASAAPPSIRDDGSLDENVLVDEEMGYSRGRGRGRGRDGAGEYEMAKMEPSP</sequence>
<evidence type="ECO:0000256" key="8">
    <source>
        <dbReference type="ARBA" id="ARBA00023136"/>
    </source>
</evidence>
<dbReference type="GO" id="GO:0005802">
    <property type="term" value="C:trans-Golgi network"/>
    <property type="evidence" value="ECO:0007669"/>
    <property type="project" value="TreeGrafter"/>
</dbReference>
<evidence type="ECO:0000313" key="12">
    <source>
        <dbReference type="Proteomes" id="UP000813444"/>
    </source>
</evidence>
<dbReference type="GO" id="GO:0043001">
    <property type="term" value="P:Golgi to plasma membrane protein transport"/>
    <property type="evidence" value="ECO:0007669"/>
    <property type="project" value="TreeGrafter"/>
</dbReference>
<feature type="region of interest" description="Disordered" evidence="9">
    <location>
        <begin position="195"/>
        <end position="223"/>
    </location>
</feature>
<keyword evidence="4 10" id="KW-0812">Transmembrane</keyword>
<reference evidence="11" key="1">
    <citation type="journal article" date="2021" name="Nat. Commun.">
        <title>Genetic determinants of endophytism in the Arabidopsis root mycobiome.</title>
        <authorList>
            <person name="Mesny F."/>
            <person name="Miyauchi S."/>
            <person name="Thiergart T."/>
            <person name="Pickel B."/>
            <person name="Atanasova L."/>
            <person name="Karlsson M."/>
            <person name="Huettel B."/>
            <person name="Barry K.W."/>
            <person name="Haridas S."/>
            <person name="Chen C."/>
            <person name="Bauer D."/>
            <person name="Andreopoulos W."/>
            <person name="Pangilinan J."/>
            <person name="LaButti K."/>
            <person name="Riley R."/>
            <person name="Lipzen A."/>
            <person name="Clum A."/>
            <person name="Drula E."/>
            <person name="Henrissat B."/>
            <person name="Kohler A."/>
            <person name="Grigoriev I.V."/>
            <person name="Martin F.M."/>
            <person name="Hacquard S."/>
        </authorList>
    </citation>
    <scope>NUCLEOTIDE SEQUENCE</scope>
    <source>
        <strain evidence="11">MPI-CAGE-CH-0235</strain>
    </source>
</reference>
<name>A0A8K0WSU8_9HYPO</name>